<keyword evidence="2" id="KW-0560">Oxidoreductase</keyword>
<evidence type="ECO:0000313" key="4">
    <source>
        <dbReference type="EMBL" id="NYT51507.1"/>
    </source>
</evidence>
<dbReference type="AlphaFoldDB" id="A0A853G5Q8"/>
<dbReference type="Gene3D" id="3.40.605.10">
    <property type="entry name" value="Aldehyde Dehydrogenase, Chain A, domain 1"/>
    <property type="match status" value="1"/>
</dbReference>
<accession>A0A853G5Q8</accession>
<keyword evidence="5" id="KW-1185">Reference proteome</keyword>
<dbReference type="EMBL" id="JACCEM010000012">
    <property type="protein sequence ID" value="NYT51507.1"/>
    <property type="molecule type" value="Genomic_DNA"/>
</dbReference>
<dbReference type="Proteomes" id="UP000559809">
    <property type="component" value="Unassembled WGS sequence"/>
</dbReference>
<sequence>MYQPRMLINGQWGVGGSDVELPVLNKFSGETIARIREATAEQVQQAVDAAQAAFEGEELSPHRRFQILEKASRLVQEDAQALARMLVREVGKTIRESRAEVNSAAAALLNAAEEAKRIDGETIPVEANPGSERRFAVVMHTPSGPVCAITPFNAPLNQAAHKVAAAIAAGSPVVLKPSEQTPITAYRLAEILVEAGLPAGHLAVVFGRGPSVGEQLLKDPRFSRYTFTGSARTGRHILETVGIRPVALELGSNAPTIVFPDADLEQAALAARASGYAIAGQVCTSVQRLYVHESVIDRFTEIFVDKVGRLKVGDPMDDATDVGPVLTDAAAERAERLLSEAVQNGAEVLIGGKREGRMFQPTVLGNVRRPMAVVCQEVFAPIVNIMPFKDTDEVIREANDSEFGLQAGIFTKDIKNAFYVAKRLRYGGVMINDASRYRAPNQPYGGVKDSGIGREGPKYAIRELTDFKTVVFNLE</sequence>
<evidence type="ECO:0000313" key="5">
    <source>
        <dbReference type="Proteomes" id="UP000559809"/>
    </source>
</evidence>
<name>A0A853G5Q8_9BURK</name>
<evidence type="ECO:0000256" key="1">
    <source>
        <dbReference type="ARBA" id="ARBA00009986"/>
    </source>
</evidence>
<comment type="caution">
    <text evidence="4">The sequence shown here is derived from an EMBL/GenBank/DDBJ whole genome shotgun (WGS) entry which is preliminary data.</text>
</comment>
<gene>
    <name evidence="4" type="ORF">H0A72_19520</name>
</gene>
<comment type="similarity">
    <text evidence="1">Belongs to the aldehyde dehydrogenase family.</text>
</comment>
<evidence type="ECO:0000256" key="2">
    <source>
        <dbReference type="ARBA" id="ARBA00023002"/>
    </source>
</evidence>
<dbReference type="InterPro" id="IPR016163">
    <property type="entry name" value="Ald_DH_C"/>
</dbReference>
<proteinExistence type="inferred from homology"/>
<dbReference type="PANTHER" id="PTHR42991">
    <property type="entry name" value="ALDEHYDE DEHYDROGENASE"/>
    <property type="match status" value="1"/>
</dbReference>
<evidence type="ECO:0000259" key="3">
    <source>
        <dbReference type="Pfam" id="PF00171"/>
    </source>
</evidence>
<dbReference type="FunFam" id="3.40.309.10:FF:000009">
    <property type="entry name" value="Aldehyde dehydrogenase A"/>
    <property type="match status" value="1"/>
</dbReference>
<dbReference type="InterPro" id="IPR015590">
    <property type="entry name" value="Aldehyde_DH_dom"/>
</dbReference>
<dbReference type="InterPro" id="IPR016162">
    <property type="entry name" value="Ald_DH_N"/>
</dbReference>
<feature type="domain" description="Aldehyde dehydrogenase" evidence="3">
    <location>
        <begin position="20"/>
        <end position="470"/>
    </location>
</feature>
<dbReference type="GO" id="GO:0008911">
    <property type="term" value="F:lactaldehyde dehydrogenase (NAD+) activity"/>
    <property type="evidence" value="ECO:0007669"/>
    <property type="project" value="TreeGrafter"/>
</dbReference>
<dbReference type="InterPro" id="IPR016161">
    <property type="entry name" value="Ald_DH/histidinol_DH"/>
</dbReference>
<protein>
    <submittedName>
        <fullName evidence="4">Aldehyde dehydrogenase family protein</fullName>
    </submittedName>
</protein>
<dbReference type="Pfam" id="PF00171">
    <property type="entry name" value="Aldedh"/>
    <property type="match status" value="1"/>
</dbReference>
<dbReference type="PANTHER" id="PTHR42991:SF1">
    <property type="entry name" value="ALDEHYDE DEHYDROGENASE"/>
    <property type="match status" value="1"/>
</dbReference>
<dbReference type="RefSeq" id="WP_180158184.1">
    <property type="nucleotide sequence ID" value="NZ_JACCEM010000012.1"/>
</dbReference>
<dbReference type="Gene3D" id="3.40.309.10">
    <property type="entry name" value="Aldehyde Dehydrogenase, Chain A, domain 2"/>
    <property type="match status" value="1"/>
</dbReference>
<dbReference type="FunFam" id="3.40.605.10:FF:000007">
    <property type="entry name" value="NAD/NADP-dependent betaine aldehyde dehydrogenase"/>
    <property type="match status" value="1"/>
</dbReference>
<dbReference type="InterPro" id="IPR051020">
    <property type="entry name" value="ALDH-related_metabolic_enz"/>
</dbReference>
<dbReference type="SUPFAM" id="SSF53720">
    <property type="entry name" value="ALDH-like"/>
    <property type="match status" value="1"/>
</dbReference>
<reference evidence="4 5" key="1">
    <citation type="submission" date="2020-07" db="EMBL/GenBank/DDBJ databases">
        <title>Taxonomic revisions and descriptions of new bacterial species based on genomic comparisons in the high-G+C-content subgroup of the family Alcaligenaceae.</title>
        <authorList>
            <person name="Szabo A."/>
            <person name="Felfoldi T."/>
        </authorList>
    </citation>
    <scope>NUCLEOTIDE SEQUENCE [LARGE SCALE GENOMIC DNA]</scope>
    <source>
        <strain evidence="4 5">LMG 24012</strain>
    </source>
</reference>
<organism evidence="4 5">
    <name type="scientific">Parapusillimonas granuli</name>
    <dbReference type="NCBI Taxonomy" id="380911"/>
    <lineage>
        <taxon>Bacteria</taxon>
        <taxon>Pseudomonadati</taxon>
        <taxon>Pseudomonadota</taxon>
        <taxon>Betaproteobacteria</taxon>
        <taxon>Burkholderiales</taxon>
        <taxon>Alcaligenaceae</taxon>
        <taxon>Parapusillimonas</taxon>
    </lineage>
</organism>